<keyword evidence="5" id="KW-0067">ATP-binding</keyword>
<feature type="active site" description="Proton acceptor" evidence="7">
    <location>
        <position position="148"/>
    </location>
</feature>
<dbReference type="PIRSF" id="PIRSF000706">
    <property type="entry name" value="Kanamycin_kin"/>
    <property type="match status" value="1"/>
</dbReference>
<organism evidence="10 11">
    <name type="scientific">Allocatelliglobosispora scoriae</name>
    <dbReference type="NCBI Taxonomy" id="643052"/>
    <lineage>
        <taxon>Bacteria</taxon>
        <taxon>Bacillati</taxon>
        <taxon>Actinomycetota</taxon>
        <taxon>Actinomycetes</taxon>
        <taxon>Micromonosporales</taxon>
        <taxon>Micromonosporaceae</taxon>
        <taxon>Allocatelliglobosispora</taxon>
    </lineage>
</organism>
<proteinExistence type="inferred from homology"/>
<dbReference type="EMBL" id="JACHMN010000002">
    <property type="protein sequence ID" value="MBB5869320.1"/>
    <property type="molecule type" value="Genomic_DNA"/>
</dbReference>
<comment type="caution">
    <text evidence="10">The sequence shown here is derived from an EMBL/GenBank/DDBJ whole genome shotgun (WGS) entry which is preliminary data.</text>
</comment>
<keyword evidence="2 10" id="KW-0808">Transferase</keyword>
<evidence type="ECO:0000256" key="7">
    <source>
        <dbReference type="PIRSR" id="PIRSR000706-1"/>
    </source>
</evidence>
<feature type="binding site" evidence="8">
    <location>
        <position position="153"/>
    </location>
    <ligand>
        <name>Mg(2+)</name>
        <dbReference type="ChEBI" id="CHEBI:18420"/>
    </ligand>
</feature>
<feature type="domain" description="Aminoglycoside phosphotransferase" evidence="9">
    <location>
        <begin position="134"/>
        <end position="212"/>
    </location>
</feature>
<keyword evidence="3" id="KW-0547">Nucleotide-binding</keyword>
<sequence length="222" mass="24728">MIDPLIDLPRDLLERYADWSFDEAYHHTPGRPTYRLDGVAETRFVKVLPASLERVLIDEVMRLRWAAEWLSVPELVEHGTDGELSWLMTRALPGVDASVHPWCKGDPERLATVLGAALRGLHDGVPVRECPFALPEADDGDQVVLHGDFCLPNVLLTGEVVTGFIDVGRLGIGDRWWDLAVGSASITRNCGPGHEEAFFAGYGLSPDRERVQRYREAYDALP</sequence>
<accession>A0A841BR83</accession>
<gene>
    <name evidence="10" type="ORF">F4553_002699</name>
</gene>
<dbReference type="InterPro" id="IPR002575">
    <property type="entry name" value="Aminoglycoside_PTrfase"/>
</dbReference>
<keyword evidence="8" id="KW-0460">Magnesium</keyword>
<evidence type="ECO:0000259" key="9">
    <source>
        <dbReference type="Pfam" id="PF01636"/>
    </source>
</evidence>
<evidence type="ECO:0000313" key="11">
    <source>
        <dbReference type="Proteomes" id="UP000587527"/>
    </source>
</evidence>
<evidence type="ECO:0000256" key="8">
    <source>
        <dbReference type="PIRSR" id="PIRSR000706-2"/>
    </source>
</evidence>
<dbReference type="InterPro" id="IPR011009">
    <property type="entry name" value="Kinase-like_dom_sf"/>
</dbReference>
<dbReference type="Proteomes" id="UP000587527">
    <property type="component" value="Unassembled WGS sequence"/>
</dbReference>
<dbReference type="AlphaFoldDB" id="A0A841BR83"/>
<keyword evidence="4 10" id="KW-0418">Kinase</keyword>
<comment type="similarity">
    <text evidence="1">Belongs to the aminoglycoside phosphotransferase family.</text>
</comment>
<keyword evidence="6" id="KW-0046">Antibiotic resistance</keyword>
<dbReference type="EC" id="2.7.1.95" evidence="10"/>
<evidence type="ECO:0000256" key="2">
    <source>
        <dbReference type="ARBA" id="ARBA00022679"/>
    </source>
</evidence>
<dbReference type="Gene3D" id="3.30.200.20">
    <property type="entry name" value="Phosphorylase Kinase, domain 1"/>
    <property type="match status" value="1"/>
</dbReference>
<feature type="binding site" evidence="8">
    <location>
        <position position="166"/>
    </location>
    <ligand>
        <name>Mg(2+)</name>
        <dbReference type="ChEBI" id="CHEBI:18420"/>
    </ligand>
</feature>
<dbReference type="Pfam" id="PF01636">
    <property type="entry name" value="APH"/>
    <property type="match status" value="1"/>
</dbReference>
<dbReference type="GO" id="GO:0046677">
    <property type="term" value="P:response to antibiotic"/>
    <property type="evidence" value="ECO:0007669"/>
    <property type="project" value="UniProtKB-KW"/>
</dbReference>
<dbReference type="SUPFAM" id="SSF56112">
    <property type="entry name" value="Protein kinase-like (PK-like)"/>
    <property type="match status" value="1"/>
</dbReference>
<dbReference type="GO" id="GO:0008910">
    <property type="term" value="F:kanamycin kinase activity"/>
    <property type="evidence" value="ECO:0007669"/>
    <property type="project" value="UniProtKB-EC"/>
</dbReference>
<dbReference type="GO" id="GO:0005524">
    <property type="term" value="F:ATP binding"/>
    <property type="evidence" value="ECO:0007669"/>
    <property type="project" value="UniProtKB-KW"/>
</dbReference>
<dbReference type="Gene3D" id="3.90.1200.10">
    <property type="match status" value="1"/>
</dbReference>
<evidence type="ECO:0000256" key="1">
    <source>
        <dbReference type="ARBA" id="ARBA00006219"/>
    </source>
</evidence>
<evidence type="ECO:0000256" key="5">
    <source>
        <dbReference type="ARBA" id="ARBA00022840"/>
    </source>
</evidence>
<reference evidence="10 11" key="1">
    <citation type="submission" date="2020-08" db="EMBL/GenBank/DDBJ databases">
        <title>Sequencing the genomes of 1000 actinobacteria strains.</title>
        <authorList>
            <person name="Klenk H.-P."/>
        </authorList>
    </citation>
    <scope>NUCLEOTIDE SEQUENCE [LARGE SCALE GENOMIC DNA]</scope>
    <source>
        <strain evidence="10 11">DSM 45362</strain>
    </source>
</reference>
<evidence type="ECO:0000256" key="3">
    <source>
        <dbReference type="ARBA" id="ARBA00022741"/>
    </source>
</evidence>
<dbReference type="GO" id="GO:0046872">
    <property type="term" value="F:metal ion binding"/>
    <property type="evidence" value="ECO:0007669"/>
    <property type="project" value="UniProtKB-KW"/>
</dbReference>
<name>A0A841BR83_9ACTN</name>
<keyword evidence="11" id="KW-1185">Reference proteome</keyword>
<evidence type="ECO:0000313" key="10">
    <source>
        <dbReference type="EMBL" id="MBB5869320.1"/>
    </source>
</evidence>
<dbReference type="RefSeq" id="WP_184835870.1">
    <property type="nucleotide sequence ID" value="NZ_JACHMN010000002.1"/>
</dbReference>
<protein>
    <submittedName>
        <fullName evidence="10">Kanamycin kinase</fullName>
        <ecNumber evidence="10">2.7.1.95</ecNumber>
    </submittedName>
</protein>
<evidence type="ECO:0000256" key="6">
    <source>
        <dbReference type="ARBA" id="ARBA00023251"/>
    </source>
</evidence>
<evidence type="ECO:0000256" key="4">
    <source>
        <dbReference type="ARBA" id="ARBA00022777"/>
    </source>
</evidence>
<keyword evidence="8" id="KW-0479">Metal-binding</keyword>
<dbReference type="InterPro" id="IPR024165">
    <property type="entry name" value="Kan/Strep_kinase"/>
</dbReference>